<feature type="non-terminal residue" evidence="2">
    <location>
        <position position="59"/>
    </location>
</feature>
<dbReference type="GO" id="GO:0035599">
    <property type="term" value="F:aspartic acid methylthiotransferase activity"/>
    <property type="evidence" value="ECO:0007669"/>
    <property type="project" value="TreeGrafter"/>
</dbReference>
<dbReference type="GO" id="GO:0005829">
    <property type="term" value="C:cytosol"/>
    <property type="evidence" value="ECO:0007669"/>
    <property type="project" value="TreeGrafter"/>
</dbReference>
<comment type="caution">
    <text evidence="2">The sequence shown here is derived from an EMBL/GenBank/DDBJ whole genome shotgun (WGS) entry which is preliminary data.</text>
</comment>
<feature type="domain" description="MTTase N-terminal" evidence="1">
    <location>
        <begin position="1"/>
        <end position="59"/>
    </location>
</feature>
<dbReference type="GO" id="GO:0051539">
    <property type="term" value="F:4 iron, 4 sulfur cluster binding"/>
    <property type="evidence" value="ECO:0007669"/>
    <property type="project" value="UniProtKB-KW"/>
</dbReference>
<dbReference type="InterPro" id="IPR005840">
    <property type="entry name" value="Ribosomal_uS12_MeSTrfase_RimO"/>
</dbReference>
<dbReference type="Pfam" id="PF00919">
    <property type="entry name" value="UPF0004"/>
    <property type="match status" value="1"/>
</dbReference>
<dbReference type="InterPro" id="IPR038135">
    <property type="entry name" value="Methylthiotransferase_N_sf"/>
</dbReference>
<dbReference type="Gene3D" id="3.40.50.12160">
    <property type="entry name" value="Methylthiotransferase, N-terminal domain"/>
    <property type="match status" value="1"/>
</dbReference>
<protein>
    <recommendedName>
        <fullName evidence="1">MTTase N-terminal domain-containing protein</fullName>
    </recommendedName>
</protein>
<dbReference type="PANTHER" id="PTHR43837:SF1">
    <property type="entry name" value="RIBOSOMAL PROTEIN US12 METHYLTHIOTRANSFERASE RIMO"/>
    <property type="match status" value="1"/>
</dbReference>
<accession>X1BSV4</accession>
<dbReference type="AlphaFoldDB" id="X1BSV4"/>
<dbReference type="PANTHER" id="PTHR43837">
    <property type="entry name" value="RIBOSOMAL PROTEIN S12 METHYLTHIOTRANSFERASE RIMO"/>
    <property type="match status" value="1"/>
</dbReference>
<dbReference type="EMBL" id="BART01029240">
    <property type="protein sequence ID" value="GAG98819.1"/>
    <property type="molecule type" value="Genomic_DNA"/>
</dbReference>
<dbReference type="InterPro" id="IPR013848">
    <property type="entry name" value="Methylthiotransferase_N"/>
</dbReference>
<name>X1BSV4_9ZZZZ</name>
<proteinExistence type="predicted"/>
<sequence>MRIGIKSLGCPKNLVDTEVICGKLREKGYQISEKIDNSDIVIINTCSFIRDAVEESIEE</sequence>
<dbReference type="PROSITE" id="PS51449">
    <property type="entry name" value="MTTASE_N"/>
    <property type="match status" value="1"/>
</dbReference>
<evidence type="ECO:0000313" key="2">
    <source>
        <dbReference type="EMBL" id="GAG98819.1"/>
    </source>
</evidence>
<organism evidence="2">
    <name type="scientific">marine sediment metagenome</name>
    <dbReference type="NCBI Taxonomy" id="412755"/>
    <lineage>
        <taxon>unclassified sequences</taxon>
        <taxon>metagenomes</taxon>
        <taxon>ecological metagenomes</taxon>
    </lineage>
</organism>
<reference evidence="2" key="1">
    <citation type="journal article" date="2014" name="Front. Microbiol.">
        <title>High frequency of phylogenetically diverse reductive dehalogenase-homologous genes in deep subseafloor sedimentary metagenomes.</title>
        <authorList>
            <person name="Kawai M."/>
            <person name="Futagami T."/>
            <person name="Toyoda A."/>
            <person name="Takaki Y."/>
            <person name="Nishi S."/>
            <person name="Hori S."/>
            <person name="Arai W."/>
            <person name="Tsubouchi T."/>
            <person name="Morono Y."/>
            <person name="Uchiyama I."/>
            <person name="Ito T."/>
            <person name="Fujiyama A."/>
            <person name="Inagaki F."/>
            <person name="Takami H."/>
        </authorList>
    </citation>
    <scope>NUCLEOTIDE SEQUENCE</scope>
    <source>
        <strain evidence="2">Expedition CK06-06</strain>
    </source>
</reference>
<dbReference type="GO" id="GO:0046872">
    <property type="term" value="F:metal ion binding"/>
    <property type="evidence" value="ECO:0007669"/>
    <property type="project" value="UniProtKB-KW"/>
</dbReference>
<gene>
    <name evidence="2" type="ORF">S01H4_51359</name>
</gene>
<evidence type="ECO:0000259" key="1">
    <source>
        <dbReference type="PROSITE" id="PS51449"/>
    </source>
</evidence>